<dbReference type="CDD" id="cd01949">
    <property type="entry name" value="GGDEF"/>
    <property type="match status" value="1"/>
</dbReference>
<dbReference type="NCBIfam" id="TIGR00254">
    <property type="entry name" value="GGDEF"/>
    <property type="match status" value="1"/>
</dbReference>
<dbReference type="EC" id="2.7.7.65" evidence="2"/>
<dbReference type="InterPro" id="IPR029787">
    <property type="entry name" value="Nucleotide_cyclase"/>
</dbReference>
<dbReference type="Pfam" id="PF05231">
    <property type="entry name" value="MASE1"/>
    <property type="match status" value="1"/>
</dbReference>
<dbReference type="PROSITE" id="PS50112">
    <property type="entry name" value="PAS"/>
    <property type="match status" value="1"/>
</dbReference>
<evidence type="ECO:0000256" key="7">
    <source>
        <dbReference type="ARBA" id="ARBA00034247"/>
    </source>
</evidence>
<sequence length="615" mass="67263">MIANSDGLKSNASDTPTLLRLLKVGFALLLLSTFASVVNERSRIMGGVSIIWLSNGLLIGVLLCAPRKHWASYLALGYLVDFGVNVGLGNPAGISGYLSLCNMVEVAVAAHLTCDAISEHPDLTELRQLRSFLLYAVLFSPLLASAMAILGWGAMRRGVFFHSLLIWFAADVLGVATVTPLYISFHHRRRFSNLPMLETVGLFLGLIAVSIFVFDFAKVPLVWLVLLMLILIGSRVGFTGSALGLLLVLFIGGLSVLFGRGPLNFALNGSLSSKIFMFQVFIFVSMLALYLTEVAMARSARTRLRLEASETRFRLLAEASRDMIVLAGLDGERKYVSPAATELLGWSQEELLRGSYLDIVHPEDIAKFVAMLGDCREGKETGSLSYRCRKQDSTYLWLEANVRLFRDTSTNEPAGFVYVKRDISERKVAESKLQDAFNTVEQLALVDGLTGVANRRLLDETLGREWARAIRDGTLLSVLLIDVDYFKPYNDLYGHLAGDTCLRALANAIQVILRRPPDLLARYGGEEFVVVLPNTPHAGAEAMSERILQAVEQCCIKHAGSPYGNVSVSVGCATGFASLESDPNELLKAADLALYRAKAAGRNRAEVATTELLVN</sequence>
<keyword evidence="4 8" id="KW-0812">Transmembrane</keyword>
<feature type="transmembrane region" description="Helical" evidence="8">
    <location>
        <begin position="132"/>
        <end position="154"/>
    </location>
</feature>
<dbReference type="Pfam" id="PF00990">
    <property type="entry name" value="GGDEF"/>
    <property type="match status" value="1"/>
</dbReference>
<dbReference type="EMBL" id="JACHIP010000002">
    <property type="protein sequence ID" value="MBB5057121.1"/>
    <property type="molecule type" value="Genomic_DNA"/>
</dbReference>
<dbReference type="Pfam" id="PF08447">
    <property type="entry name" value="PAS_3"/>
    <property type="match status" value="1"/>
</dbReference>
<reference evidence="12 13" key="1">
    <citation type="submission" date="2020-08" db="EMBL/GenBank/DDBJ databases">
        <title>Genomic Encyclopedia of Type Strains, Phase IV (KMG-V): Genome sequencing to study the core and pangenomes of soil and plant-associated prokaryotes.</title>
        <authorList>
            <person name="Whitman W."/>
        </authorList>
    </citation>
    <scope>NUCLEOTIDE SEQUENCE [LARGE SCALE GENOMIC DNA]</scope>
    <source>
        <strain evidence="12 13">M8UP14</strain>
    </source>
</reference>
<comment type="subcellular location">
    <subcellularLocation>
        <location evidence="1">Cell membrane</location>
        <topology evidence="1">Multi-pass membrane protein</topology>
    </subcellularLocation>
</comment>
<name>A0A7W8E365_9BACT</name>
<comment type="catalytic activity">
    <reaction evidence="7">
        <text>2 GTP = 3',3'-c-di-GMP + 2 diphosphate</text>
        <dbReference type="Rhea" id="RHEA:24898"/>
        <dbReference type="ChEBI" id="CHEBI:33019"/>
        <dbReference type="ChEBI" id="CHEBI:37565"/>
        <dbReference type="ChEBI" id="CHEBI:58805"/>
        <dbReference type="EC" id="2.7.7.65"/>
    </reaction>
</comment>
<dbReference type="GO" id="GO:0043709">
    <property type="term" value="P:cell adhesion involved in single-species biofilm formation"/>
    <property type="evidence" value="ECO:0007669"/>
    <property type="project" value="TreeGrafter"/>
</dbReference>
<evidence type="ECO:0000259" key="11">
    <source>
        <dbReference type="PROSITE" id="PS50887"/>
    </source>
</evidence>
<dbReference type="InterPro" id="IPR050469">
    <property type="entry name" value="Diguanylate_Cyclase"/>
</dbReference>
<dbReference type="InterPro" id="IPR000160">
    <property type="entry name" value="GGDEF_dom"/>
</dbReference>
<dbReference type="InterPro" id="IPR000014">
    <property type="entry name" value="PAS"/>
</dbReference>
<evidence type="ECO:0000256" key="1">
    <source>
        <dbReference type="ARBA" id="ARBA00004651"/>
    </source>
</evidence>
<dbReference type="Gene3D" id="3.30.70.270">
    <property type="match status" value="1"/>
</dbReference>
<evidence type="ECO:0000259" key="9">
    <source>
        <dbReference type="PROSITE" id="PS50112"/>
    </source>
</evidence>
<feature type="transmembrane region" description="Helical" evidence="8">
    <location>
        <begin position="275"/>
        <end position="296"/>
    </location>
</feature>
<dbReference type="SMART" id="SM00086">
    <property type="entry name" value="PAC"/>
    <property type="match status" value="1"/>
</dbReference>
<gene>
    <name evidence="12" type="ORF">HDF16_001806</name>
</gene>
<dbReference type="PROSITE" id="PS50887">
    <property type="entry name" value="GGDEF"/>
    <property type="match status" value="1"/>
</dbReference>
<feature type="transmembrane region" description="Helical" evidence="8">
    <location>
        <begin position="160"/>
        <end position="183"/>
    </location>
</feature>
<comment type="caution">
    <text evidence="12">The sequence shown here is derived from an EMBL/GenBank/DDBJ whole genome shotgun (WGS) entry which is preliminary data.</text>
</comment>
<dbReference type="InterPro" id="IPR013655">
    <property type="entry name" value="PAS_fold_3"/>
</dbReference>
<proteinExistence type="predicted"/>
<dbReference type="SUPFAM" id="SSF55073">
    <property type="entry name" value="Nucleotide cyclase"/>
    <property type="match status" value="1"/>
</dbReference>
<feature type="domain" description="PAC" evidence="10">
    <location>
        <begin position="382"/>
        <end position="435"/>
    </location>
</feature>
<dbReference type="InterPro" id="IPR043128">
    <property type="entry name" value="Rev_trsase/Diguanyl_cyclase"/>
</dbReference>
<organism evidence="12 13">
    <name type="scientific">Granulicella aggregans</name>
    <dbReference type="NCBI Taxonomy" id="474949"/>
    <lineage>
        <taxon>Bacteria</taxon>
        <taxon>Pseudomonadati</taxon>
        <taxon>Acidobacteriota</taxon>
        <taxon>Terriglobia</taxon>
        <taxon>Terriglobales</taxon>
        <taxon>Acidobacteriaceae</taxon>
        <taxon>Granulicella</taxon>
    </lineage>
</organism>
<evidence type="ECO:0000256" key="2">
    <source>
        <dbReference type="ARBA" id="ARBA00012528"/>
    </source>
</evidence>
<feature type="domain" description="PAS" evidence="9">
    <location>
        <begin position="309"/>
        <end position="379"/>
    </location>
</feature>
<evidence type="ECO:0000256" key="5">
    <source>
        <dbReference type="ARBA" id="ARBA00022989"/>
    </source>
</evidence>
<feature type="transmembrane region" description="Helical" evidence="8">
    <location>
        <begin position="245"/>
        <end position="263"/>
    </location>
</feature>
<evidence type="ECO:0000259" key="10">
    <source>
        <dbReference type="PROSITE" id="PS50113"/>
    </source>
</evidence>
<evidence type="ECO:0000256" key="6">
    <source>
        <dbReference type="ARBA" id="ARBA00023136"/>
    </source>
</evidence>
<dbReference type="Gene3D" id="3.30.450.20">
    <property type="entry name" value="PAS domain"/>
    <property type="match status" value="1"/>
</dbReference>
<keyword evidence="5 8" id="KW-1133">Transmembrane helix</keyword>
<dbReference type="InterPro" id="IPR000700">
    <property type="entry name" value="PAS-assoc_C"/>
</dbReference>
<evidence type="ECO:0000256" key="8">
    <source>
        <dbReference type="SAM" id="Phobius"/>
    </source>
</evidence>
<feature type="transmembrane region" description="Helical" evidence="8">
    <location>
        <begin position="44"/>
        <end position="63"/>
    </location>
</feature>
<dbReference type="CDD" id="cd00130">
    <property type="entry name" value="PAS"/>
    <property type="match status" value="1"/>
</dbReference>
<protein>
    <recommendedName>
        <fullName evidence="2">diguanylate cyclase</fullName>
        <ecNumber evidence="2">2.7.7.65</ecNumber>
    </recommendedName>
</protein>
<dbReference type="SMART" id="SM00091">
    <property type="entry name" value="PAS"/>
    <property type="match status" value="1"/>
</dbReference>
<dbReference type="PROSITE" id="PS50113">
    <property type="entry name" value="PAC"/>
    <property type="match status" value="1"/>
</dbReference>
<keyword evidence="6 8" id="KW-0472">Membrane</keyword>
<dbReference type="SUPFAM" id="SSF55785">
    <property type="entry name" value="PYP-like sensor domain (PAS domain)"/>
    <property type="match status" value="1"/>
</dbReference>
<evidence type="ECO:0000313" key="12">
    <source>
        <dbReference type="EMBL" id="MBB5057121.1"/>
    </source>
</evidence>
<dbReference type="PANTHER" id="PTHR45138:SF9">
    <property type="entry name" value="DIGUANYLATE CYCLASE DGCM-RELATED"/>
    <property type="match status" value="1"/>
</dbReference>
<evidence type="ECO:0000256" key="3">
    <source>
        <dbReference type="ARBA" id="ARBA00022475"/>
    </source>
</evidence>
<dbReference type="FunFam" id="3.30.70.270:FF:000001">
    <property type="entry name" value="Diguanylate cyclase domain protein"/>
    <property type="match status" value="1"/>
</dbReference>
<feature type="transmembrane region" description="Helical" evidence="8">
    <location>
        <begin position="21"/>
        <end position="38"/>
    </location>
</feature>
<feature type="transmembrane region" description="Helical" evidence="8">
    <location>
        <begin position="195"/>
        <end position="214"/>
    </location>
</feature>
<dbReference type="InterPro" id="IPR035965">
    <property type="entry name" value="PAS-like_dom_sf"/>
</dbReference>
<evidence type="ECO:0000313" key="13">
    <source>
        <dbReference type="Proteomes" id="UP000540989"/>
    </source>
</evidence>
<dbReference type="InterPro" id="IPR001610">
    <property type="entry name" value="PAC"/>
</dbReference>
<dbReference type="InterPro" id="IPR007895">
    <property type="entry name" value="MASE1"/>
</dbReference>
<dbReference type="SMART" id="SM00267">
    <property type="entry name" value="GGDEF"/>
    <property type="match status" value="1"/>
</dbReference>
<dbReference type="RefSeq" id="WP_184215630.1">
    <property type="nucleotide sequence ID" value="NZ_JACHIP010000002.1"/>
</dbReference>
<dbReference type="AlphaFoldDB" id="A0A7W8E365"/>
<feature type="transmembrane region" description="Helical" evidence="8">
    <location>
        <begin position="220"/>
        <end position="238"/>
    </location>
</feature>
<dbReference type="GO" id="GO:1902201">
    <property type="term" value="P:negative regulation of bacterial-type flagellum-dependent cell motility"/>
    <property type="evidence" value="ECO:0007669"/>
    <property type="project" value="TreeGrafter"/>
</dbReference>
<accession>A0A7W8E365</accession>
<dbReference type="GO" id="GO:0052621">
    <property type="term" value="F:diguanylate cyclase activity"/>
    <property type="evidence" value="ECO:0007669"/>
    <property type="project" value="UniProtKB-EC"/>
</dbReference>
<dbReference type="NCBIfam" id="TIGR00229">
    <property type="entry name" value="sensory_box"/>
    <property type="match status" value="1"/>
</dbReference>
<dbReference type="PANTHER" id="PTHR45138">
    <property type="entry name" value="REGULATORY COMPONENTS OF SENSORY TRANSDUCTION SYSTEM"/>
    <property type="match status" value="1"/>
</dbReference>
<keyword evidence="13" id="KW-1185">Reference proteome</keyword>
<dbReference type="Proteomes" id="UP000540989">
    <property type="component" value="Unassembled WGS sequence"/>
</dbReference>
<keyword evidence="3" id="KW-1003">Cell membrane</keyword>
<evidence type="ECO:0000256" key="4">
    <source>
        <dbReference type="ARBA" id="ARBA00022692"/>
    </source>
</evidence>
<dbReference type="GO" id="GO:0005886">
    <property type="term" value="C:plasma membrane"/>
    <property type="evidence" value="ECO:0007669"/>
    <property type="project" value="UniProtKB-SubCell"/>
</dbReference>
<feature type="domain" description="GGDEF" evidence="11">
    <location>
        <begin position="474"/>
        <end position="610"/>
    </location>
</feature>